<dbReference type="SUPFAM" id="SSF51735">
    <property type="entry name" value="NAD(P)-binding Rossmann-fold domains"/>
    <property type="match status" value="1"/>
</dbReference>
<evidence type="ECO:0000256" key="1">
    <source>
        <dbReference type="SAM" id="Phobius"/>
    </source>
</evidence>
<feature type="domain" description="PRISE-like Rossmann-fold" evidence="2">
    <location>
        <begin position="77"/>
        <end position="292"/>
    </location>
</feature>
<dbReference type="EMBL" id="MOOB01000017">
    <property type="protein sequence ID" value="OQE88299.1"/>
    <property type="molecule type" value="Genomic_DNA"/>
</dbReference>
<dbReference type="PANTHER" id="PTHR32487">
    <property type="entry name" value="3-OXO-DELTA(4,5)-STEROID 5-BETA-REDUCTASE"/>
    <property type="match status" value="1"/>
</dbReference>
<keyword evidence="1" id="KW-0812">Transmembrane</keyword>
<dbReference type="CDD" id="cd08948">
    <property type="entry name" value="5beta-POR_like_SDR_a"/>
    <property type="match status" value="1"/>
</dbReference>
<dbReference type="Gene3D" id="3.40.50.720">
    <property type="entry name" value="NAD(P)-binding Rossmann-like Domain"/>
    <property type="match status" value="1"/>
</dbReference>
<comment type="caution">
    <text evidence="3">The sequence shown here is derived from an EMBL/GenBank/DDBJ whole genome shotgun (WGS) entry which is preliminary data.</text>
</comment>
<dbReference type="InterPro" id="IPR036291">
    <property type="entry name" value="NAD(P)-bd_dom_sf"/>
</dbReference>
<dbReference type="OMA" id="CGFKQYG"/>
<keyword evidence="4" id="KW-1185">Reference proteome</keyword>
<evidence type="ECO:0000259" key="2">
    <source>
        <dbReference type="Pfam" id="PF22917"/>
    </source>
</evidence>
<dbReference type="STRING" id="60175.A0A1V6YLG9"/>
<organism evidence="3 4">
    <name type="scientific">Penicillium nalgiovense</name>
    <dbReference type="NCBI Taxonomy" id="60175"/>
    <lineage>
        <taxon>Eukaryota</taxon>
        <taxon>Fungi</taxon>
        <taxon>Dikarya</taxon>
        <taxon>Ascomycota</taxon>
        <taxon>Pezizomycotina</taxon>
        <taxon>Eurotiomycetes</taxon>
        <taxon>Eurotiomycetidae</taxon>
        <taxon>Eurotiales</taxon>
        <taxon>Aspergillaceae</taxon>
        <taxon>Penicillium</taxon>
    </lineage>
</organism>
<sequence length="442" mass="49108">MESKKKKKNSSLTTQHIEFVMPSAIVTGATGITGSAIVHHLLKDKTYDKIYSFSRSNPGYEDPRIQHVSLDLQSSAQDMAKALQGVSAEYIFFCAYLATDDQAELSQINESLLSNFLEALELNGAARKIKRFVLTCGFKQYGVHIGPGKQPLLEDDPLLENDVGGASWPPIFYYLQQRVLADAAKKGGWEWVATLPQDVLGYARGNFMNEATALGLYCAVSKALPGSELPFLGSRANYFAFNCWTSANLHAKFCLWAAVAPGAGNQIFNVINGDTESFQNLWPRLAARFGCRIPDPMFPNGGIPGTKGFKDYESSTIRLPNKPPLKALASSLGLSKDPSAEESPTLFLQIDPEKWAKREDVNKAWAQLRDKYNLDQDAWNKATWDFLIMSLGRDWSCVGSMSKARKLGWTGYADTWDELEDTFETLESKGILPPLDQLKRDF</sequence>
<dbReference type="InterPro" id="IPR055222">
    <property type="entry name" value="PRISE-like_Rossmann-fold"/>
</dbReference>
<keyword evidence="1" id="KW-1133">Transmembrane helix</keyword>
<name>A0A1V6YLG9_PENNA</name>
<proteinExistence type="predicted"/>
<protein>
    <recommendedName>
        <fullName evidence="2">PRISE-like Rossmann-fold domain-containing protein</fullName>
    </recommendedName>
</protein>
<evidence type="ECO:0000313" key="4">
    <source>
        <dbReference type="Proteomes" id="UP000191691"/>
    </source>
</evidence>
<evidence type="ECO:0000313" key="3">
    <source>
        <dbReference type="EMBL" id="OQE88299.1"/>
    </source>
</evidence>
<dbReference type="AlphaFoldDB" id="A0A1V6YLG9"/>
<dbReference type="Proteomes" id="UP000191691">
    <property type="component" value="Unassembled WGS sequence"/>
</dbReference>
<dbReference type="PANTHER" id="PTHR32487:SF0">
    <property type="entry name" value="3-OXO-DELTA(4,5)-STEROID 5-BETA-REDUCTASE"/>
    <property type="match status" value="1"/>
</dbReference>
<reference evidence="4" key="1">
    <citation type="journal article" date="2017" name="Nat. Microbiol.">
        <title>Global analysis of biosynthetic gene clusters reveals vast potential of secondary metabolite production in Penicillium species.</title>
        <authorList>
            <person name="Nielsen J.C."/>
            <person name="Grijseels S."/>
            <person name="Prigent S."/>
            <person name="Ji B."/>
            <person name="Dainat J."/>
            <person name="Nielsen K.F."/>
            <person name="Frisvad J.C."/>
            <person name="Workman M."/>
            <person name="Nielsen J."/>
        </authorList>
    </citation>
    <scope>NUCLEOTIDE SEQUENCE [LARGE SCALE GENOMIC DNA]</scope>
    <source>
        <strain evidence="4">IBT 13039</strain>
    </source>
</reference>
<feature type="transmembrane region" description="Helical" evidence="1">
    <location>
        <begin position="20"/>
        <end position="42"/>
    </location>
</feature>
<gene>
    <name evidence="3" type="ORF">PENNAL_c0017G07581</name>
</gene>
<accession>A0A1V6YLG9</accession>
<keyword evidence="1" id="KW-0472">Membrane</keyword>
<dbReference type="Pfam" id="PF22917">
    <property type="entry name" value="PRISE"/>
    <property type="match status" value="1"/>
</dbReference>